<evidence type="ECO:0008006" key="3">
    <source>
        <dbReference type="Google" id="ProtNLM"/>
    </source>
</evidence>
<protein>
    <recommendedName>
        <fullName evidence="3">YheC/D like ATP-grasp</fullName>
    </recommendedName>
</protein>
<gene>
    <name evidence="1" type="ORF">GCM10011571_01910</name>
</gene>
<dbReference type="AlphaFoldDB" id="A0A8J2VBH8"/>
<dbReference type="RefSeq" id="WP_229751712.1">
    <property type="nucleotide sequence ID" value="NZ_BMHQ01000001.1"/>
</dbReference>
<comment type="caution">
    <text evidence="1">The sequence shown here is derived from an EMBL/GenBank/DDBJ whole genome shotgun (WGS) entry which is preliminary data.</text>
</comment>
<dbReference type="InterPro" id="IPR026838">
    <property type="entry name" value="YheC/D"/>
</dbReference>
<evidence type="ECO:0000313" key="1">
    <source>
        <dbReference type="EMBL" id="GGE04502.1"/>
    </source>
</evidence>
<dbReference type="SUPFAM" id="SSF56059">
    <property type="entry name" value="Glutathione synthetase ATP-binding domain-like"/>
    <property type="match status" value="1"/>
</dbReference>
<accession>A0A8J2VBH8</accession>
<dbReference type="PANTHER" id="PTHR21621:SF0">
    <property type="entry name" value="BETA-CITRYLGLUTAMATE SYNTHASE B-RELATED"/>
    <property type="match status" value="1"/>
</dbReference>
<dbReference type="GO" id="GO:0016879">
    <property type="term" value="F:ligase activity, forming carbon-nitrogen bonds"/>
    <property type="evidence" value="ECO:0007669"/>
    <property type="project" value="TreeGrafter"/>
</dbReference>
<dbReference type="Proteomes" id="UP000625210">
    <property type="component" value="Unassembled WGS sequence"/>
</dbReference>
<dbReference type="Pfam" id="PF14398">
    <property type="entry name" value="ATPgrasp_YheCD"/>
    <property type="match status" value="1"/>
</dbReference>
<organism evidence="1 2">
    <name type="scientific">Marinithermofilum abyssi</name>
    <dbReference type="NCBI Taxonomy" id="1571185"/>
    <lineage>
        <taxon>Bacteria</taxon>
        <taxon>Bacillati</taxon>
        <taxon>Bacillota</taxon>
        <taxon>Bacilli</taxon>
        <taxon>Bacillales</taxon>
        <taxon>Thermoactinomycetaceae</taxon>
        <taxon>Marinithermofilum</taxon>
    </lineage>
</organism>
<name>A0A8J2VBH8_9BACL</name>
<dbReference type="GO" id="GO:0005737">
    <property type="term" value="C:cytoplasm"/>
    <property type="evidence" value="ECO:0007669"/>
    <property type="project" value="TreeGrafter"/>
</dbReference>
<reference evidence="1" key="2">
    <citation type="submission" date="2020-09" db="EMBL/GenBank/DDBJ databases">
        <authorList>
            <person name="Sun Q."/>
            <person name="Zhou Y."/>
        </authorList>
    </citation>
    <scope>NUCLEOTIDE SEQUENCE</scope>
    <source>
        <strain evidence="1">CGMCC 1.15179</strain>
    </source>
</reference>
<evidence type="ECO:0000313" key="2">
    <source>
        <dbReference type="Proteomes" id="UP000625210"/>
    </source>
</evidence>
<reference evidence="1" key="1">
    <citation type="journal article" date="2014" name="Int. J. Syst. Evol. Microbiol.">
        <title>Complete genome sequence of Corynebacterium casei LMG S-19264T (=DSM 44701T), isolated from a smear-ripened cheese.</title>
        <authorList>
            <consortium name="US DOE Joint Genome Institute (JGI-PGF)"/>
            <person name="Walter F."/>
            <person name="Albersmeier A."/>
            <person name="Kalinowski J."/>
            <person name="Ruckert C."/>
        </authorList>
    </citation>
    <scope>NUCLEOTIDE SEQUENCE</scope>
    <source>
        <strain evidence="1">CGMCC 1.15179</strain>
    </source>
</reference>
<dbReference type="Gene3D" id="3.30.470.20">
    <property type="entry name" value="ATP-grasp fold, B domain"/>
    <property type="match status" value="1"/>
</dbReference>
<dbReference type="EMBL" id="BMHQ01000001">
    <property type="protein sequence ID" value="GGE04502.1"/>
    <property type="molecule type" value="Genomic_DNA"/>
</dbReference>
<dbReference type="PANTHER" id="PTHR21621">
    <property type="entry name" value="RIBOSOMAL PROTEIN S6 MODIFICATION PROTEIN"/>
    <property type="match status" value="1"/>
</dbReference>
<proteinExistence type="predicted"/>
<keyword evidence="2" id="KW-1185">Reference proteome</keyword>
<sequence>MSRDMRKNKWLRYSFMAEDDRLTPYLPKTKLFSRRSLRKMIDKYKQVILKPVIGHRGFGVILVSSSGNKRYKVHTEDKKKKIRGFRKTYRYLKKLINSRPYMVQQRIHLAKVGNRPFDIRVMVQRKKKSDSWRVTGKVAKVAGEGYIVTNNKRSKGTLLEVKTAIQKSSLKDLSESAILSEIDRVALLSAKILTLRYPNHRNYGLDVGVDQNGHIWIIEANRLPMTSHFRKLKDQTMYRRIMKYKKG</sequence>